<name>A0A4Z0C7T6_9BURK</name>
<keyword evidence="2" id="KW-1185">Reference proteome</keyword>
<evidence type="ECO:0000313" key="2">
    <source>
        <dbReference type="Proteomes" id="UP000298180"/>
    </source>
</evidence>
<dbReference type="RefSeq" id="WP_135262241.1">
    <property type="nucleotide sequence ID" value="NZ_SMLM01000001.1"/>
</dbReference>
<dbReference type="OrthoDB" id="9802256at2"/>
<proteinExistence type="predicted"/>
<reference evidence="1 2" key="1">
    <citation type="submission" date="2019-03" db="EMBL/GenBank/DDBJ databases">
        <title>Ramlibacter henchirensis DSM 14656, whole genome shotgun sequence.</title>
        <authorList>
            <person name="Zhang X."/>
            <person name="Feng G."/>
            <person name="Zhu H."/>
        </authorList>
    </citation>
    <scope>NUCLEOTIDE SEQUENCE [LARGE SCALE GENOMIC DNA]</scope>
    <source>
        <strain evidence="1 2">DSM 14656</strain>
    </source>
</reference>
<comment type="caution">
    <text evidence="1">The sequence shown here is derived from an EMBL/GenBank/DDBJ whole genome shotgun (WGS) entry which is preliminary data.</text>
</comment>
<evidence type="ECO:0000313" key="1">
    <source>
        <dbReference type="EMBL" id="TFZ06155.1"/>
    </source>
</evidence>
<dbReference type="InterPro" id="IPR009758">
    <property type="entry name" value="DUF1326"/>
</dbReference>
<accession>A0A4Z0C7T6</accession>
<dbReference type="EMBL" id="SMLM01000001">
    <property type="protein sequence ID" value="TFZ06155.1"/>
    <property type="molecule type" value="Genomic_DNA"/>
</dbReference>
<dbReference type="Proteomes" id="UP000298180">
    <property type="component" value="Unassembled WGS sequence"/>
</dbReference>
<organism evidence="1 2">
    <name type="scientific">Ramlibacter henchirensis</name>
    <dbReference type="NCBI Taxonomy" id="204072"/>
    <lineage>
        <taxon>Bacteria</taxon>
        <taxon>Pseudomonadati</taxon>
        <taxon>Pseudomonadota</taxon>
        <taxon>Betaproteobacteria</taxon>
        <taxon>Burkholderiales</taxon>
        <taxon>Comamonadaceae</taxon>
        <taxon>Ramlibacter</taxon>
    </lineage>
</organism>
<protein>
    <submittedName>
        <fullName evidence="1">DUF1326 domain-containing protein</fullName>
    </submittedName>
</protein>
<dbReference type="Pfam" id="PF07040">
    <property type="entry name" value="DUF1326"/>
    <property type="match status" value="1"/>
</dbReference>
<sequence length="204" mass="21442">MASWNIKGQYMETCNCTLLCPCIWSNLTARPTEGACDAAVALRIDQGSKDGVKLDGLAFVVMLHSPGAMAQGNLTVGLIVDEAANDQQVDAIRAIATGEAGGPMAALAPLVGKVAGIEKRPIKFTQKGLAISLTAGELVDQAIEGLESAVKPGEAIVIDNVAHPVNSRLSLAKATRSRFHAFGIDWEDMTGTRNGHFAPFAWQG</sequence>
<gene>
    <name evidence="1" type="ORF">EZ313_05790</name>
</gene>
<dbReference type="AlphaFoldDB" id="A0A4Z0C7T6"/>